<dbReference type="Proteomes" id="UP000029224">
    <property type="component" value="Unassembled WGS sequence"/>
</dbReference>
<dbReference type="InterPro" id="IPR009061">
    <property type="entry name" value="DNA-bd_dom_put_sf"/>
</dbReference>
<evidence type="ECO:0000256" key="10">
    <source>
        <dbReference type="ARBA" id="ARBA00023163"/>
    </source>
</evidence>
<dbReference type="EMBL" id="BBMT01000002">
    <property type="protein sequence ID" value="GAL32960.1"/>
    <property type="molecule type" value="Genomic_DNA"/>
</dbReference>
<dbReference type="AlphaFoldDB" id="A0A090SYV9"/>
<evidence type="ECO:0000256" key="9">
    <source>
        <dbReference type="ARBA" id="ARBA00023159"/>
    </source>
</evidence>
<protein>
    <recommendedName>
        <fullName evidence="3">HTH-type transcriptional regulator CueR</fullName>
    </recommendedName>
    <alternativeName>
        <fullName evidence="12">Copper efflux regulator</fullName>
    </alternativeName>
    <alternativeName>
        <fullName evidence="11">Copper export regulator</fullName>
    </alternativeName>
</protein>
<keyword evidence="6" id="KW-0186">Copper</keyword>
<evidence type="ECO:0000256" key="8">
    <source>
        <dbReference type="ARBA" id="ARBA00023125"/>
    </source>
</evidence>
<dbReference type="GO" id="GO:0005507">
    <property type="term" value="F:copper ion binding"/>
    <property type="evidence" value="ECO:0007669"/>
    <property type="project" value="InterPro"/>
</dbReference>
<evidence type="ECO:0000256" key="7">
    <source>
        <dbReference type="ARBA" id="ARBA00023015"/>
    </source>
</evidence>
<dbReference type="PROSITE" id="PS50937">
    <property type="entry name" value="HTH_MERR_2"/>
    <property type="match status" value="1"/>
</dbReference>
<gene>
    <name evidence="14" type="ORF">JCM19240_6392</name>
</gene>
<dbReference type="InterPro" id="IPR000551">
    <property type="entry name" value="MerR-type_HTH_dom"/>
</dbReference>
<dbReference type="PANTHER" id="PTHR30204:SF16">
    <property type="entry name" value="HTH-TYPE TRANSCRIPTIONAL REGULATOR CUER"/>
    <property type="match status" value="1"/>
</dbReference>
<evidence type="ECO:0000256" key="11">
    <source>
        <dbReference type="ARBA" id="ARBA00031472"/>
    </source>
</evidence>
<evidence type="ECO:0000256" key="4">
    <source>
        <dbReference type="ARBA" id="ARBA00022490"/>
    </source>
</evidence>
<dbReference type="SMART" id="SM00422">
    <property type="entry name" value="HTH_MERR"/>
    <property type="match status" value="1"/>
</dbReference>
<reference evidence="14 15" key="2">
    <citation type="submission" date="2014-09" db="EMBL/GenBank/DDBJ databases">
        <authorList>
            <consortium name="NBRP consortium"/>
            <person name="Sawabe T."/>
            <person name="Meirelles P."/>
            <person name="Nakanishi M."/>
            <person name="Sayaka M."/>
            <person name="Hattori M."/>
            <person name="Ohkuma M."/>
        </authorList>
    </citation>
    <scope>NUCLEOTIDE SEQUENCE [LARGE SCALE GENOMIC DNA]</scope>
    <source>
        <strain evidence="14 15">JCM 19240</strain>
    </source>
</reference>
<reference evidence="14 15" key="1">
    <citation type="submission" date="2014-09" db="EMBL/GenBank/DDBJ databases">
        <title>Vibrio maritimus JCM 19240. (C210) whole genome shotgun sequence.</title>
        <authorList>
            <person name="Sawabe T."/>
            <person name="Meirelles P."/>
            <person name="Nakanishi M."/>
            <person name="Sayaka M."/>
            <person name="Hattori M."/>
            <person name="Ohkuma M."/>
        </authorList>
    </citation>
    <scope>NUCLEOTIDE SEQUENCE [LARGE SCALE GENOMIC DNA]</scope>
    <source>
        <strain evidence="14 15">JCM 19240</strain>
    </source>
</reference>
<evidence type="ECO:0000256" key="1">
    <source>
        <dbReference type="ARBA" id="ARBA00004496"/>
    </source>
</evidence>
<feature type="domain" description="HTH merR-type" evidence="13">
    <location>
        <begin position="1"/>
        <end position="69"/>
    </location>
</feature>
<keyword evidence="5" id="KW-0479">Metal-binding</keyword>
<dbReference type="SUPFAM" id="SSF46955">
    <property type="entry name" value="Putative DNA-binding domain"/>
    <property type="match status" value="1"/>
</dbReference>
<keyword evidence="7" id="KW-0805">Transcription regulation</keyword>
<dbReference type="PRINTS" id="PR00040">
    <property type="entry name" value="HTHMERR"/>
</dbReference>
<dbReference type="GO" id="GO:0045893">
    <property type="term" value="P:positive regulation of DNA-templated transcription"/>
    <property type="evidence" value="ECO:0007669"/>
    <property type="project" value="InterPro"/>
</dbReference>
<dbReference type="InterPro" id="IPR047057">
    <property type="entry name" value="MerR_fam"/>
</dbReference>
<evidence type="ECO:0000256" key="3">
    <source>
        <dbReference type="ARBA" id="ARBA00017250"/>
    </source>
</evidence>
<dbReference type="NCBIfam" id="TIGR02044">
    <property type="entry name" value="CueR"/>
    <property type="match status" value="1"/>
</dbReference>
<evidence type="ECO:0000313" key="15">
    <source>
        <dbReference type="Proteomes" id="UP000029224"/>
    </source>
</evidence>
<dbReference type="GO" id="GO:0005737">
    <property type="term" value="C:cytoplasm"/>
    <property type="evidence" value="ECO:0007669"/>
    <property type="project" value="UniProtKB-SubCell"/>
</dbReference>
<evidence type="ECO:0000313" key="14">
    <source>
        <dbReference type="EMBL" id="GAL32960.1"/>
    </source>
</evidence>
<keyword evidence="4" id="KW-0963">Cytoplasm</keyword>
<name>A0A090SYV9_9VIBR</name>
<dbReference type="GO" id="GO:0003700">
    <property type="term" value="F:DNA-binding transcription factor activity"/>
    <property type="evidence" value="ECO:0007669"/>
    <property type="project" value="InterPro"/>
</dbReference>
<keyword evidence="8" id="KW-0238">DNA-binding</keyword>
<evidence type="ECO:0000259" key="13">
    <source>
        <dbReference type="PROSITE" id="PS50937"/>
    </source>
</evidence>
<dbReference type="Gene3D" id="1.10.1660.10">
    <property type="match status" value="1"/>
</dbReference>
<keyword evidence="10" id="KW-0804">Transcription</keyword>
<dbReference type="GO" id="GO:0003677">
    <property type="term" value="F:DNA binding"/>
    <property type="evidence" value="ECO:0007669"/>
    <property type="project" value="UniProtKB-KW"/>
</dbReference>
<accession>A0A090SYV9</accession>
<comment type="subcellular location">
    <subcellularLocation>
        <location evidence="1">Cytoplasm</location>
    </subcellularLocation>
</comment>
<proteinExistence type="predicted"/>
<dbReference type="OrthoDB" id="9802039at2"/>
<sequence length="133" mass="15371">MNISEVVEKTGLTAKSIRLYEEKQLISLPKRAENGYRSYENKHVQELSIIASARRVGFTLDECRELVFISMNEHRMSAEVKRRTSEKLTEVKKKIAELRKIEEQLNEWLSICPGDSSSNCPIVEDLKKGCKRK</sequence>
<keyword evidence="15" id="KW-1185">Reference proteome</keyword>
<dbReference type="PANTHER" id="PTHR30204">
    <property type="entry name" value="REDOX-CYCLING DRUG-SENSING TRANSCRIPTIONAL ACTIVATOR SOXR"/>
    <property type="match status" value="1"/>
</dbReference>
<keyword evidence="9" id="KW-0010">Activator</keyword>
<evidence type="ECO:0000256" key="5">
    <source>
        <dbReference type="ARBA" id="ARBA00022723"/>
    </source>
</evidence>
<evidence type="ECO:0000256" key="12">
    <source>
        <dbReference type="ARBA" id="ARBA00032335"/>
    </source>
</evidence>
<comment type="subunit">
    <text evidence="2">Homodimer.</text>
</comment>
<organism evidence="14 15">
    <name type="scientific">Vibrio maritimus</name>
    <dbReference type="NCBI Taxonomy" id="990268"/>
    <lineage>
        <taxon>Bacteria</taxon>
        <taxon>Pseudomonadati</taxon>
        <taxon>Pseudomonadota</taxon>
        <taxon>Gammaproteobacteria</taxon>
        <taxon>Vibrionales</taxon>
        <taxon>Vibrionaceae</taxon>
        <taxon>Vibrio</taxon>
    </lineage>
</organism>
<evidence type="ECO:0000256" key="2">
    <source>
        <dbReference type="ARBA" id="ARBA00011738"/>
    </source>
</evidence>
<evidence type="ECO:0000256" key="6">
    <source>
        <dbReference type="ARBA" id="ARBA00023008"/>
    </source>
</evidence>
<dbReference type="Pfam" id="PF13411">
    <property type="entry name" value="MerR_1"/>
    <property type="match status" value="1"/>
</dbReference>
<dbReference type="InterPro" id="IPR011789">
    <property type="entry name" value="CueR"/>
</dbReference>
<comment type="caution">
    <text evidence="14">The sequence shown here is derived from an EMBL/GenBank/DDBJ whole genome shotgun (WGS) entry which is preliminary data.</text>
</comment>